<gene>
    <name evidence="1" type="ORF">WFZ85_04400</name>
</gene>
<evidence type="ECO:0000313" key="2">
    <source>
        <dbReference type="Proteomes" id="UP001460072"/>
    </source>
</evidence>
<keyword evidence="2" id="KW-1185">Reference proteome</keyword>
<proteinExistence type="predicted"/>
<accession>A0ABU9N2V0</accession>
<reference evidence="1 2" key="1">
    <citation type="submission" date="2024-03" db="EMBL/GenBank/DDBJ databases">
        <title>Two novel species of the genus Flavobacterium exhibiting potentially degradation of complex polysaccharides.</title>
        <authorList>
            <person name="Lian X."/>
        </authorList>
    </citation>
    <scope>NUCLEOTIDE SEQUENCE [LARGE SCALE GENOMIC DNA]</scope>
    <source>
        <strain evidence="2">j3</strain>
    </source>
</reference>
<comment type="caution">
    <text evidence="1">The sequence shown here is derived from an EMBL/GenBank/DDBJ whole genome shotgun (WGS) entry which is preliminary data.</text>
</comment>
<protein>
    <submittedName>
        <fullName evidence="1">Uncharacterized protein</fullName>
    </submittedName>
</protein>
<evidence type="ECO:0000313" key="1">
    <source>
        <dbReference type="EMBL" id="MEM0541843.1"/>
    </source>
</evidence>
<dbReference type="Proteomes" id="UP001460072">
    <property type="component" value="Unassembled WGS sequence"/>
</dbReference>
<organism evidence="1 2">
    <name type="scientific">Flavobacterium aureirubrum</name>
    <dbReference type="NCBI Taxonomy" id="3133147"/>
    <lineage>
        <taxon>Bacteria</taxon>
        <taxon>Pseudomonadati</taxon>
        <taxon>Bacteroidota</taxon>
        <taxon>Flavobacteriia</taxon>
        <taxon>Flavobacteriales</taxon>
        <taxon>Flavobacteriaceae</taxon>
        <taxon>Flavobacterium</taxon>
    </lineage>
</organism>
<dbReference type="RefSeq" id="WP_342695069.1">
    <property type="nucleotide sequence ID" value="NZ_JBCGDO010000003.1"/>
</dbReference>
<sequence>MLNKEENELMSISMIELEKVLLEATMRLDIEMFKEFYIYTEDYKQSKRLFLLKDMAIAFNKFIEQGDTSLKPNLGICNRCNKGCYGHILVGNNSKNYMNLLFENDVDKIIGVAECADLKTANKIEGLNKRIYLHEYNEPGSPNNVPF</sequence>
<name>A0ABU9N2V0_9FLAO</name>
<dbReference type="EMBL" id="JBCGDO010000003">
    <property type="protein sequence ID" value="MEM0541843.1"/>
    <property type="molecule type" value="Genomic_DNA"/>
</dbReference>